<evidence type="ECO:0000313" key="2">
    <source>
        <dbReference type="Proteomes" id="UP000515908"/>
    </source>
</evidence>
<keyword evidence="1" id="KW-0808">Transferase</keyword>
<proteinExistence type="predicted"/>
<accession>A0A7G2CJD9</accession>
<dbReference type="SUPFAM" id="SSF52540">
    <property type="entry name" value="P-loop containing nucleoside triphosphate hydrolases"/>
    <property type="match status" value="1"/>
</dbReference>
<reference evidence="1 2" key="1">
    <citation type="submission" date="2020-08" db="EMBL/GenBank/DDBJ databases">
        <authorList>
            <person name="Newling K."/>
            <person name="Davey J."/>
            <person name="Forrester S."/>
        </authorList>
    </citation>
    <scope>NUCLEOTIDE SEQUENCE [LARGE SCALE GENOMIC DNA]</scope>
    <source>
        <strain evidence="2">Crithidia deanei Carvalho (ATCC PRA-265)</strain>
    </source>
</reference>
<dbReference type="VEuPathDB" id="TriTrypDB:ADEAN_000700300"/>
<dbReference type="Gene3D" id="3.40.50.300">
    <property type="entry name" value="P-loop containing nucleotide triphosphate hydrolases"/>
    <property type="match status" value="1"/>
</dbReference>
<gene>
    <name evidence="1" type="ORF">ADEAN_000700300</name>
</gene>
<name>A0A7G2CJD9_9TRYP</name>
<dbReference type="GO" id="GO:0016301">
    <property type="term" value="F:kinase activity"/>
    <property type="evidence" value="ECO:0007669"/>
    <property type="project" value="UniProtKB-KW"/>
</dbReference>
<dbReference type="AlphaFoldDB" id="A0A7G2CJD9"/>
<sequence length="302" mass="32968">MSKITAAILKRQDDVCSNLVLKLLTGNTGFQALATSEGEAIMRRDKEDEEKLQEGIHIAVKKGILPPQPPKTKPVQEINVASLSAQEVAEKILQSLPSKEGNVITIEGFSGTGKGTTVGKLREALPRCVAWSNGNVFRCYTYLCQEILSQQNKPIAAEHLSPELLTQVSSRVKFVEVSPGQFDTLLDDKKVSEIQNTLLKAPVISQNVPTVAQATQGEVINFGTDAIKKLSASGYNVILEGRLQTLQYIPTDLRFRLVIPDVRLLGERRAAQRVMAAALAKVDDSCNEEQVKQALISAISHL</sequence>
<keyword evidence="2" id="KW-1185">Reference proteome</keyword>
<dbReference type="Proteomes" id="UP000515908">
    <property type="component" value="Chromosome 14"/>
</dbReference>
<dbReference type="OrthoDB" id="416765at2759"/>
<dbReference type="InterPro" id="IPR027417">
    <property type="entry name" value="P-loop_NTPase"/>
</dbReference>
<dbReference type="EMBL" id="LR877158">
    <property type="protein sequence ID" value="CAD2219495.1"/>
    <property type="molecule type" value="Genomic_DNA"/>
</dbReference>
<keyword evidence="1" id="KW-0418">Kinase</keyword>
<evidence type="ECO:0000313" key="1">
    <source>
        <dbReference type="EMBL" id="CAD2219495.1"/>
    </source>
</evidence>
<organism evidence="1 2">
    <name type="scientific">Angomonas deanei</name>
    <dbReference type="NCBI Taxonomy" id="59799"/>
    <lineage>
        <taxon>Eukaryota</taxon>
        <taxon>Discoba</taxon>
        <taxon>Euglenozoa</taxon>
        <taxon>Kinetoplastea</taxon>
        <taxon>Metakinetoplastina</taxon>
        <taxon>Trypanosomatida</taxon>
        <taxon>Trypanosomatidae</taxon>
        <taxon>Strigomonadinae</taxon>
        <taxon>Angomonas</taxon>
    </lineage>
</organism>
<protein>
    <submittedName>
        <fullName evidence="1">Cytidylate kinase, putative</fullName>
    </submittedName>
</protein>